<dbReference type="Pfam" id="PF12483">
    <property type="entry name" value="GIDE"/>
    <property type="match status" value="1"/>
</dbReference>
<keyword evidence="4" id="KW-0808">Transferase</keyword>
<keyword evidence="11 12" id="KW-0472">Membrane</keyword>
<evidence type="ECO:0000256" key="10">
    <source>
        <dbReference type="ARBA" id="ARBA00022989"/>
    </source>
</evidence>
<dbReference type="GO" id="GO:0016567">
    <property type="term" value="P:protein ubiquitination"/>
    <property type="evidence" value="ECO:0007669"/>
    <property type="project" value="InterPro"/>
</dbReference>
<sequence length="154" mass="16786">MVGGFALCVSCGATATACHLWGHRIKGDDGPLGVVFEDTVLYGQALNIGTSMTVVGEAVRDKAGNLMIQKSKEQSLMVFCGENSFDKMVGNMKSNSEFYIFYSKIFGTVAVAVAVVYGVDFVRKVLLPFVWKKKDLGNNNRSENDNSDSEDTHQ</sequence>
<dbReference type="EC" id="2.3.2.27" evidence="3"/>
<keyword evidence="9" id="KW-0862">Zinc</keyword>
<dbReference type="PANTHER" id="PTHR47568:SF3">
    <property type="entry name" value="RING-TYPE E3 UBIQUITIN TRANSFERASE"/>
    <property type="match status" value="1"/>
</dbReference>
<dbReference type="Gramene" id="scaffold_101648.1">
    <property type="protein sequence ID" value="scaffold_101648.1"/>
    <property type="gene ID" value="scaffold_101648.1"/>
</dbReference>
<dbReference type="Proteomes" id="UP000008694">
    <property type="component" value="Unassembled WGS sequence"/>
</dbReference>
<keyword evidence="15" id="KW-1185">Reference proteome</keyword>
<evidence type="ECO:0000259" key="13">
    <source>
        <dbReference type="Pfam" id="PF12483"/>
    </source>
</evidence>
<proteinExistence type="predicted"/>
<keyword evidence="10 12" id="KW-1133">Transmembrane helix</keyword>
<dbReference type="EMBL" id="GL348713">
    <property type="protein sequence ID" value="EFH69081.1"/>
    <property type="molecule type" value="Genomic_DNA"/>
</dbReference>
<dbReference type="STRING" id="81972.D7KCI6"/>
<dbReference type="PANTHER" id="PTHR47568">
    <property type="match status" value="1"/>
</dbReference>
<dbReference type="GO" id="GO:0016020">
    <property type="term" value="C:membrane"/>
    <property type="evidence" value="ECO:0007669"/>
    <property type="project" value="UniProtKB-SubCell"/>
</dbReference>
<evidence type="ECO:0000256" key="6">
    <source>
        <dbReference type="ARBA" id="ARBA00022723"/>
    </source>
</evidence>
<feature type="domain" description="E3 Ubiquitin ligase MUL1-like" evidence="13">
    <location>
        <begin position="46"/>
        <end position="113"/>
    </location>
</feature>
<comment type="catalytic activity">
    <reaction evidence="1">
        <text>S-ubiquitinyl-[E2 ubiquitin-conjugating enzyme]-L-cysteine + [acceptor protein]-L-lysine = [E2 ubiquitin-conjugating enzyme]-L-cysteine + N(6)-ubiquitinyl-[acceptor protein]-L-lysine.</text>
        <dbReference type="EC" id="2.3.2.27"/>
    </reaction>
</comment>
<keyword evidence="7" id="KW-0863">Zinc-finger</keyword>
<evidence type="ECO:0000256" key="12">
    <source>
        <dbReference type="SAM" id="Phobius"/>
    </source>
</evidence>
<keyword evidence="6" id="KW-0479">Metal-binding</keyword>
<evidence type="ECO:0000256" key="7">
    <source>
        <dbReference type="ARBA" id="ARBA00022771"/>
    </source>
</evidence>
<evidence type="ECO:0000256" key="2">
    <source>
        <dbReference type="ARBA" id="ARBA00004141"/>
    </source>
</evidence>
<evidence type="ECO:0000313" key="14">
    <source>
        <dbReference type="EMBL" id="EFH69081.1"/>
    </source>
</evidence>
<evidence type="ECO:0000313" key="15">
    <source>
        <dbReference type="Proteomes" id="UP000008694"/>
    </source>
</evidence>
<evidence type="ECO:0000256" key="11">
    <source>
        <dbReference type="ARBA" id="ARBA00023136"/>
    </source>
</evidence>
<keyword evidence="8" id="KW-0833">Ubl conjugation pathway</keyword>
<evidence type="ECO:0000256" key="9">
    <source>
        <dbReference type="ARBA" id="ARBA00022833"/>
    </source>
</evidence>
<evidence type="ECO:0000256" key="3">
    <source>
        <dbReference type="ARBA" id="ARBA00012483"/>
    </source>
</evidence>
<comment type="subcellular location">
    <subcellularLocation>
        <location evidence="2">Membrane</location>
        <topology evidence="2">Multi-pass membrane protein</topology>
    </subcellularLocation>
</comment>
<reference evidence="15" key="1">
    <citation type="journal article" date="2011" name="Nat. Genet.">
        <title>The Arabidopsis lyrata genome sequence and the basis of rapid genome size change.</title>
        <authorList>
            <person name="Hu T.T."/>
            <person name="Pattyn P."/>
            <person name="Bakker E.G."/>
            <person name="Cao J."/>
            <person name="Cheng J.-F."/>
            <person name="Clark R.M."/>
            <person name="Fahlgren N."/>
            <person name="Fawcett J.A."/>
            <person name="Grimwood J."/>
            <person name="Gundlach H."/>
            <person name="Haberer G."/>
            <person name="Hollister J.D."/>
            <person name="Ossowski S."/>
            <person name="Ottilar R.P."/>
            <person name="Salamov A.A."/>
            <person name="Schneeberger K."/>
            <person name="Spannagl M."/>
            <person name="Wang X."/>
            <person name="Yang L."/>
            <person name="Nasrallah M.E."/>
            <person name="Bergelson J."/>
            <person name="Carrington J.C."/>
            <person name="Gaut B.S."/>
            <person name="Schmutz J."/>
            <person name="Mayer K.F.X."/>
            <person name="Van de Peer Y."/>
            <person name="Grigoriev I.V."/>
            <person name="Nordborg M."/>
            <person name="Weigel D."/>
            <person name="Guo Y.-L."/>
        </authorList>
    </citation>
    <scope>NUCLEOTIDE SEQUENCE [LARGE SCALE GENOMIC DNA]</scope>
    <source>
        <strain evidence="15">cv. MN47</strain>
    </source>
</reference>
<gene>
    <name evidence="14" type="ORF">ARALYDRAFT_888854</name>
</gene>
<evidence type="ECO:0000256" key="4">
    <source>
        <dbReference type="ARBA" id="ARBA00022679"/>
    </source>
</evidence>
<evidence type="ECO:0000256" key="1">
    <source>
        <dbReference type="ARBA" id="ARBA00000900"/>
    </source>
</evidence>
<organism evidence="15">
    <name type="scientific">Arabidopsis lyrata subsp. lyrata</name>
    <name type="common">Lyre-leaved rock-cress</name>
    <dbReference type="NCBI Taxonomy" id="81972"/>
    <lineage>
        <taxon>Eukaryota</taxon>
        <taxon>Viridiplantae</taxon>
        <taxon>Streptophyta</taxon>
        <taxon>Embryophyta</taxon>
        <taxon>Tracheophyta</taxon>
        <taxon>Spermatophyta</taxon>
        <taxon>Magnoliopsida</taxon>
        <taxon>eudicotyledons</taxon>
        <taxon>Gunneridae</taxon>
        <taxon>Pentapetalae</taxon>
        <taxon>rosids</taxon>
        <taxon>malvids</taxon>
        <taxon>Brassicales</taxon>
        <taxon>Brassicaceae</taxon>
        <taxon>Camelineae</taxon>
        <taxon>Arabidopsis</taxon>
    </lineage>
</organism>
<keyword evidence="5 12" id="KW-0812">Transmembrane</keyword>
<accession>D7KCI6</accession>
<protein>
    <recommendedName>
        <fullName evidence="3">RING-type E3 ubiquitin transferase</fullName>
        <ecNumber evidence="3">2.3.2.27</ecNumber>
    </recommendedName>
</protein>
<dbReference type="HOGENOM" id="CLU_1706664_0_0_1"/>
<evidence type="ECO:0000256" key="5">
    <source>
        <dbReference type="ARBA" id="ARBA00022692"/>
    </source>
</evidence>
<evidence type="ECO:0000256" key="8">
    <source>
        <dbReference type="ARBA" id="ARBA00022786"/>
    </source>
</evidence>
<feature type="transmembrane region" description="Helical" evidence="12">
    <location>
        <begin position="98"/>
        <end position="119"/>
    </location>
</feature>
<dbReference type="AlphaFoldDB" id="D7KCI6"/>
<name>D7KCI6_ARALL</name>
<dbReference type="GO" id="GO:0008270">
    <property type="term" value="F:zinc ion binding"/>
    <property type="evidence" value="ECO:0007669"/>
    <property type="project" value="UniProtKB-KW"/>
</dbReference>
<dbReference type="eggNOG" id="KOG4302">
    <property type="taxonomic scope" value="Eukaryota"/>
</dbReference>
<dbReference type="InterPro" id="IPR022170">
    <property type="entry name" value="MUL1-like"/>
</dbReference>
<dbReference type="InterPro" id="IPR044231">
    <property type="entry name" value="SP1/SPL1"/>
</dbReference>
<dbReference type="GO" id="GO:0061630">
    <property type="term" value="F:ubiquitin protein ligase activity"/>
    <property type="evidence" value="ECO:0007669"/>
    <property type="project" value="UniProtKB-EC"/>
</dbReference>